<name>A0A7V8V8C6_9BACT</name>
<feature type="region of interest" description="Disordered" evidence="1">
    <location>
        <begin position="126"/>
        <end position="145"/>
    </location>
</feature>
<keyword evidence="3" id="KW-1185">Reference proteome</keyword>
<dbReference type="AlphaFoldDB" id="A0A7V8V8C6"/>
<organism evidence="2 3">
    <name type="scientific">Bremerella alba</name>
    <dbReference type="NCBI Taxonomy" id="980252"/>
    <lineage>
        <taxon>Bacteria</taxon>
        <taxon>Pseudomonadati</taxon>
        <taxon>Planctomycetota</taxon>
        <taxon>Planctomycetia</taxon>
        <taxon>Pirellulales</taxon>
        <taxon>Pirellulaceae</taxon>
        <taxon>Bremerella</taxon>
    </lineage>
</organism>
<proteinExistence type="predicted"/>
<evidence type="ECO:0000313" key="3">
    <source>
        <dbReference type="Proteomes" id="UP000551616"/>
    </source>
</evidence>
<reference evidence="2 3" key="1">
    <citation type="submission" date="2020-05" db="EMBL/GenBank/DDBJ databases">
        <title>Bremerella alba sp. nov., a novel planctomycete isolated from the surface of the macroalga Fucus spiralis.</title>
        <authorList>
            <person name="Godinho O."/>
            <person name="Botelho R."/>
            <person name="Albuquerque L."/>
            <person name="Wiegand S."/>
            <person name="Da Costa M.S."/>
            <person name="Lobo-Da-Cunha A."/>
            <person name="Jogler C."/>
            <person name="Lage O.M."/>
        </authorList>
    </citation>
    <scope>NUCLEOTIDE SEQUENCE [LARGE SCALE GENOMIC DNA]</scope>
    <source>
        <strain evidence="2 3">FF15</strain>
    </source>
</reference>
<evidence type="ECO:0000313" key="2">
    <source>
        <dbReference type="EMBL" id="MBA2116788.1"/>
    </source>
</evidence>
<accession>A0A7V8V8C6</accession>
<sequence>MGAASVSLHSIPLTLHPINTRLMTDLLFIDDGYTHEACLAAVPGLHAALVFTYRPMTHEARDQVAQAVARQTSGTTATELLAHAIAAHVTTWNASCEVSADEIQKLVPGLFDKVYAILAGARPSDPLPDTGQVPEAYQAEADLKN</sequence>
<protein>
    <submittedName>
        <fullName evidence="2">Uncharacterized protein</fullName>
    </submittedName>
</protein>
<dbReference type="Proteomes" id="UP000551616">
    <property type="component" value="Unassembled WGS sequence"/>
</dbReference>
<comment type="caution">
    <text evidence="2">The sequence shown here is derived from an EMBL/GenBank/DDBJ whole genome shotgun (WGS) entry which is preliminary data.</text>
</comment>
<gene>
    <name evidence="2" type="ORF">HOV93_39800</name>
</gene>
<dbReference type="EMBL" id="JABRWO010000011">
    <property type="protein sequence ID" value="MBA2116788.1"/>
    <property type="molecule type" value="Genomic_DNA"/>
</dbReference>
<evidence type="ECO:0000256" key="1">
    <source>
        <dbReference type="SAM" id="MobiDB-lite"/>
    </source>
</evidence>